<name>A0A6G1GYV1_9PEZI</name>
<dbReference type="SUPFAM" id="SSF52047">
    <property type="entry name" value="RNI-like"/>
    <property type="match status" value="1"/>
</dbReference>
<dbReference type="OrthoDB" id="5283561at2759"/>
<dbReference type="EMBL" id="ML977158">
    <property type="protein sequence ID" value="KAF1986143.1"/>
    <property type="molecule type" value="Genomic_DNA"/>
</dbReference>
<dbReference type="Gene3D" id="3.80.10.10">
    <property type="entry name" value="Ribonuclease Inhibitor"/>
    <property type="match status" value="1"/>
</dbReference>
<gene>
    <name evidence="2" type="ORF">K402DRAFT_90747</name>
</gene>
<organism evidence="2 3">
    <name type="scientific">Aulographum hederae CBS 113979</name>
    <dbReference type="NCBI Taxonomy" id="1176131"/>
    <lineage>
        <taxon>Eukaryota</taxon>
        <taxon>Fungi</taxon>
        <taxon>Dikarya</taxon>
        <taxon>Ascomycota</taxon>
        <taxon>Pezizomycotina</taxon>
        <taxon>Dothideomycetes</taxon>
        <taxon>Pleosporomycetidae</taxon>
        <taxon>Aulographales</taxon>
        <taxon>Aulographaceae</taxon>
    </lineage>
</organism>
<protein>
    <recommendedName>
        <fullName evidence="4">F-box domain-containing protein</fullName>
    </recommendedName>
</protein>
<reference evidence="2" key="1">
    <citation type="journal article" date="2020" name="Stud. Mycol.">
        <title>101 Dothideomycetes genomes: a test case for predicting lifestyles and emergence of pathogens.</title>
        <authorList>
            <person name="Haridas S."/>
            <person name="Albert R."/>
            <person name="Binder M."/>
            <person name="Bloem J."/>
            <person name="Labutti K."/>
            <person name="Salamov A."/>
            <person name="Andreopoulos B."/>
            <person name="Baker S."/>
            <person name="Barry K."/>
            <person name="Bills G."/>
            <person name="Bluhm B."/>
            <person name="Cannon C."/>
            <person name="Castanera R."/>
            <person name="Culley D."/>
            <person name="Daum C."/>
            <person name="Ezra D."/>
            <person name="Gonzalez J."/>
            <person name="Henrissat B."/>
            <person name="Kuo A."/>
            <person name="Liang C."/>
            <person name="Lipzen A."/>
            <person name="Lutzoni F."/>
            <person name="Magnuson J."/>
            <person name="Mondo S."/>
            <person name="Nolan M."/>
            <person name="Ohm R."/>
            <person name="Pangilinan J."/>
            <person name="Park H.-J."/>
            <person name="Ramirez L."/>
            <person name="Alfaro M."/>
            <person name="Sun H."/>
            <person name="Tritt A."/>
            <person name="Yoshinaga Y."/>
            <person name="Zwiers L.-H."/>
            <person name="Turgeon B."/>
            <person name="Goodwin S."/>
            <person name="Spatafora J."/>
            <person name="Crous P."/>
            <person name="Grigoriev I."/>
        </authorList>
    </citation>
    <scope>NUCLEOTIDE SEQUENCE</scope>
    <source>
        <strain evidence="2">CBS 113979</strain>
    </source>
</reference>
<feature type="region of interest" description="Disordered" evidence="1">
    <location>
        <begin position="449"/>
        <end position="469"/>
    </location>
</feature>
<sequence>MMTGISDLPYEILSNILDEAAKLNEADGASFTFGLSQPPMPYAKPPLQRYVRGMIPPDKLKWDTASSIRQVCSVWHEWALHYSLKQLYLRRWRGSEKWLELPKSRAQYQVYEMNVPRGAFAYQDPFKNLTRTAKFLADCPHAAVHVRRLWFDGFYTAETDALISSILRSCTNLRMVTLPWTVMRRLSPRDWEQLLGTKQAKPLYSLELQAIDIPEIQEQDAANQVDLKPLRFVDFSTLRRLKFIGDTSFMPVTDEDLRAIARTATNLEEFHITSLSSITINGVMAIIKAAQKTLRVIEHAPRSDDGFWHPHPGHSVEQEHICSILSHCPKLEDLSISVPSMCSELFANKNVRWKGDCQVRALQLCEHQRQPRSSTTTTSIPGKPNNPPMTPHDQLRALLHTARTLTTARATSISPETLRLELFHSDFIFEPQLQAVHGVFEYAALASGGAWPPERRDSGKGPYGSTGLYGKEEEESVFECVGEGEFLRGAGAGWVRVSG</sequence>
<feature type="region of interest" description="Disordered" evidence="1">
    <location>
        <begin position="367"/>
        <end position="392"/>
    </location>
</feature>
<evidence type="ECO:0008006" key="4">
    <source>
        <dbReference type="Google" id="ProtNLM"/>
    </source>
</evidence>
<accession>A0A6G1GYV1</accession>
<dbReference type="AlphaFoldDB" id="A0A6G1GYV1"/>
<keyword evidence="3" id="KW-1185">Reference proteome</keyword>
<dbReference type="Proteomes" id="UP000800041">
    <property type="component" value="Unassembled WGS sequence"/>
</dbReference>
<dbReference type="InterPro" id="IPR032675">
    <property type="entry name" value="LRR_dom_sf"/>
</dbReference>
<evidence type="ECO:0000256" key="1">
    <source>
        <dbReference type="SAM" id="MobiDB-lite"/>
    </source>
</evidence>
<evidence type="ECO:0000313" key="2">
    <source>
        <dbReference type="EMBL" id="KAF1986143.1"/>
    </source>
</evidence>
<evidence type="ECO:0000313" key="3">
    <source>
        <dbReference type="Proteomes" id="UP000800041"/>
    </source>
</evidence>
<proteinExistence type="predicted"/>